<evidence type="ECO:0000313" key="5">
    <source>
        <dbReference type="Proteomes" id="UP000602905"/>
    </source>
</evidence>
<dbReference type="OrthoDB" id="4491390at2759"/>
<reference evidence="4" key="1">
    <citation type="submission" date="2020-09" db="EMBL/GenBank/DDBJ databases">
        <title>Comparative genome analyses of four rice-infecting Rhizoctonia solani isolates reveal extensive enrichment of homogalacturonan modification genes.</title>
        <authorList>
            <person name="Lee D.-Y."/>
            <person name="Jeon J."/>
            <person name="Kim K.-T."/>
            <person name="Cheong K."/>
            <person name="Song H."/>
            <person name="Choi G."/>
            <person name="Ko J."/>
            <person name="Opiyo S.O."/>
            <person name="Zuo S."/>
            <person name="Madhav S."/>
            <person name="Lee Y.-H."/>
            <person name="Wang G.-L."/>
        </authorList>
    </citation>
    <scope>NUCLEOTIDE SEQUENCE</scope>
    <source>
        <strain evidence="4">AG1-IA WGL</strain>
    </source>
</reference>
<evidence type="ECO:0000313" key="4">
    <source>
        <dbReference type="EMBL" id="KAF8686907.1"/>
    </source>
</evidence>
<feature type="non-terminal residue" evidence="4">
    <location>
        <position position="534"/>
    </location>
</feature>
<name>A0A8H7HJH8_9AGAM</name>
<feature type="region of interest" description="Disordered" evidence="2">
    <location>
        <begin position="59"/>
        <end position="82"/>
    </location>
</feature>
<protein>
    <recommendedName>
        <fullName evidence="3">Zn(2)-C6 fungal-type domain-containing protein</fullName>
    </recommendedName>
</protein>
<sequence length="534" mass="59878">MQKKVRRRKKCDMSKPSCNSCLKGGYECLGYDYDHPRLKIHRSHSDTALINISADKSIPKSPDHLATELPNTSQDTTDMRGDHGLTRSILGAALRYRAGSHKPTPAMDDDSIEGSSGDFDRSWPQDQSQSVTYSASLTRHSTSAIPPSSEGQKVRNTEDDLIEEIGAVFRSIPSSIDAMQTVREYHFARVAREYAFQAHNLWFLSPLPKIRDSIVNQMRGRRTVHVMYFGATTIQLLSQDPHNSSAIIKRHARWIDGYGQKLATDVRRNSSLSDILDCFNAYLELIHVLVNHVILDGISAYTLLRIALPRFLSLVTAEPSLLIDQPNGSLAISFIRTLCSPRHELARFVGNNVALSFLFGVPPLAEYAYESACDHDQFEWLHGVSISLFQIISQVNSWRAGSKVFLEDWQTLEQRTLAWRSPYDTSDVPFVPESGSSEMAAVREGWRYVVLIYIYMLKPPAKVAPVKAGIAARLERQRAVVCKKLFLITGSHPWAPEGPQLGLFLYRLWHSVGAGGGPVTWDDYVQLRQAVAPI</sequence>
<organism evidence="4 5">
    <name type="scientific">Rhizoctonia solani</name>
    <dbReference type="NCBI Taxonomy" id="456999"/>
    <lineage>
        <taxon>Eukaryota</taxon>
        <taxon>Fungi</taxon>
        <taxon>Dikarya</taxon>
        <taxon>Basidiomycota</taxon>
        <taxon>Agaricomycotina</taxon>
        <taxon>Agaricomycetes</taxon>
        <taxon>Cantharellales</taxon>
        <taxon>Ceratobasidiaceae</taxon>
        <taxon>Rhizoctonia</taxon>
    </lineage>
</organism>
<dbReference type="Proteomes" id="UP000602905">
    <property type="component" value="Unassembled WGS sequence"/>
</dbReference>
<dbReference type="InterPro" id="IPR036864">
    <property type="entry name" value="Zn2-C6_fun-type_DNA-bd_sf"/>
</dbReference>
<comment type="caution">
    <text evidence="4">The sequence shown here is derived from an EMBL/GenBank/DDBJ whole genome shotgun (WGS) entry which is preliminary data.</text>
</comment>
<dbReference type="CDD" id="cd00067">
    <property type="entry name" value="GAL4"/>
    <property type="match status" value="1"/>
</dbReference>
<accession>A0A8H7HJH8</accession>
<feature type="compositionally biased region" description="Polar residues" evidence="2">
    <location>
        <begin position="124"/>
        <end position="151"/>
    </location>
</feature>
<proteinExistence type="predicted"/>
<dbReference type="SUPFAM" id="SSF57701">
    <property type="entry name" value="Zn2/Cys6 DNA-binding domain"/>
    <property type="match status" value="1"/>
</dbReference>
<evidence type="ECO:0000256" key="1">
    <source>
        <dbReference type="ARBA" id="ARBA00023242"/>
    </source>
</evidence>
<evidence type="ECO:0000256" key="2">
    <source>
        <dbReference type="SAM" id="MobiDB-lite"/>
    </source>
</evidence>
<dbReference type="GO" id="GO:0008270">
    <property type="term" value="F:zinc ion binding"/>
    <property type="evidence" value="ECO:0007669"/>
    <property type="project" value="InterPro"/>
</dbReference>
<evidence type="ECO:0000259" key="3">
    <source>
        <dbReference type="Pfam" id="PF00172"/>
    </source>
</evidence>
<feature type="domain" description="Zn(2)-C6 fungal-type" evidence="3">
    <location>
        <begin position="6"/>
        <end position="32"/>
    </location>
</feature>
<keyword evidence="1" id="KW-0539">Nucleus</keyword>
<dbReference type="Pfam" id="PF00172">
    <property type="entry name" value="Zn_clus"/>
    <property type="match status" value="1"/>
</dbReference>
<gene>
    <name evidence="4" type="ORF">RHS03_10041</name>
</gene>
<dbReference type="EMBL" id="JACYCD010000724">
    <property type="protein sequence ID" value="KAF8686907.1"/>
    <property type="molecule type" value="Genomic_DNA"/>
</dbReference>
<dbReference type="AlphaFoldDB" id="A0A8H7HJH8"/>
<dbReference type="PANTHER" id="PTHR37534:SF46">
    <property type="entry name" value="ZN(II)2CYS6 TRANSCRIPTION FACTOR (EUROFUNG)"/>
    <property type="match status" value="1"/>
</dbReference>
<dbReference type="InterPro" id="IPR001138">
    <property type="entry name" value="Zn2Cys6_DnaBD"/>
</dbReference>
<feature type="region of interest" description="Disordered" evidence="2">
    <location>
        <begin position="99"/>
        <end position="155"/>
    </location>
</feature>
<dbReference type="PANTHER" id="PTHR37534">
    <property type="entry name" value="TRANSCRIPTIONAL ACTIVATOR PROTEIN UGA3"/>
    <property type="match status" value="1"/>
</dbReference>
<dbReference type="GO" id="GO:0000981">
    <property type="term" value="F:DNA-binding transcription factor activity, RNA polymerase II-specific"/>
    <property type="evidence" value="ECO:0007669"/>
    <property type="project" value="InterPro"/>
</dbReference>